<evidence type="ECO:0000313" key="2">
    <source>
        <dbReference type="EMBL" id="CAD9440472.1"/>
    </source>
</evidence>
<sequence>MVLCLVGLVTAGVCIRLIILIDEQDDYSEEAIYLRQHRFMQHMEMRKDFVIETMSRLDKPAYMVFVNEHLYRVSDDPPKIHLGLGLTPANQDSIESSTRTAGESPESPIEMGDPLTEEDNDTLKTSQPPQTSAVEDTVTAGNGEEEEKVETDVSLGFTSEDTTGDATAATEEQPNPISGVFGHIVVRRTDSRMDSSAW</sequence>
<protein>
    <submittedName>
        <fullName evidence="2">Uncharacterized protein</fullName>
    </submittedName>
</protein>
<gene>
    <name evidence="2" type="ORF">DSPE1174_LOCUS18343</name>
</gene>
<dbReference type="EMBL" id="HBGS01035505">
    <property type="protein sequence ID" value="CAD9440472.1"/>
    <property type="molecule type" value="Transcribed_RNA"/>
</dbReference>
<accession>A0A7S2D082</accession>
<feature type="compositionally biased region" description="Low complexity" evidence="1">
    <location>
        <begin position="158"/>
        <end position="172"/>
    </location>
</feature>
<organism evidence="2">
    <name type="scientific">Octactis speculum</name>
    <dbReference type="NCBI Taxonomy" id="3111310"/>
    <lineage>
        <taxon>Eukaryota</taxon>
        <taxon>Sar</taxon>
        <taxon>Stramenopiles</taxon>
        <taxon>Ochrophyta</taxon>
        <taxon>Dictyochophyceae</taxon>
        <taxon>Dictyochales</taxon>
        <taxon>Dictyochaceae</taxon>
        <taxon>Octactis</taxon>
    </lineage>
</organism>
<feature type="compositionally biased region" description="Polar residues" evidence="1">
    <location>
        <begin position="123"/>
        <end position="134"/>
    </location>
</feature>
<dbReference type="AlphaFoldDB" id="A0A7S2D082"/>
<feature type="region of interest" description="Disordered" evidence="1">
    <location>
        <begin position="82"/>
        <end position="179"/>
    </location>
</feature>
<proteinExistence type="predicted"/>
<reference evidence="2" key="1">
    <citation type="submission" date="2021-01" db="EMBL/GenBank/DDBJ databases">
        <authorList>
            <person name="Corre E."/>
            <person name="Pelletier E."/>
            <person name="Niang G."/>
            <person name="Scheremetjew M."/>
            <person name="Finn R."/>
            <person name="Kale V."/>
            <person name="Holt S."/>
            <person name="Cochrane G."/>
            <person name="Meng A."/>
            <person name="Brown T."/>
            <person name="Cohen L."/>
        </authorList>
    </citation>
    <scope>NUCLEOTIDE SEQUENCE</scope>
    <source>
        <strain evidence="2">CCMP1381</strain>
    </source>
</reference>
<evidence type="ECO:0000256" key="1">
    <source>
        <dbReference type="SAM" id="MobiDB-lite"/>
    </source>
</evidence>
<feature type="compositionally biased region" description="Polar residues" evidence="1">
    <location>
        <begin position="88"/>
        <end position="101"/>
    </location>
</feature>
<name>A0A7S2D082_9STRA</name>